<dbReference type="InterPro" id="IPR047565">
    <property type="entry name" value="Alpha-macroglob_thiol-ester_cl"/>
</dbReference>
<feature type="transmembrane region" description="Helical" evidence="3">
    <location>
        <begin position="1635"/>
        <end position="1659"/>
    </location>
</feature>
<dbReference type="InterPro" id="IPR003587">
    <property type="entry name" value="Hint_dom_N"/>
</dbReference>
<dbReference type="PANTHER" id="PTHR40094:SF1">
    <property type="entry name" value="UBIQUITIN DOMAIN-CONTAINING PROTEIN"/>
    <property type="match status" value="1"/>
</dbReference>
<dbReference type="InterPro" id="IPR051802">
    <property type="entry name" value="YfhM-like"/>
</dbReference>
<dbReference type="InterPro" id="IPR006141">
    <property type="entry name" value="Intein_N"/>
</dbReference>
<dbReference type="PROSITE" id="PS50818">
    <property type="entry name" value="INTEIN_C_TER"/>
    <property type="match status" value="1"/>
</dbReference>
<gene>
    <name evidence="7" type="ORF">UX03_C0016G0002</name>
</gene>
<evidence type="ECO:0000313" key="8">
    <source>
        <dbReference type="Proteomes" id="UP000034086"/>
    </source>
</evidence>
<dbReference type="SMART" id="SM01360">
    <property type="entry name" value="A2M"/>
    <property type="match status" value="1"/>
</dbReference>
<organism evidence="7 8">
    <name type="scientific">Candidatus Woesebacteria bacterium GW2011_GWE1_45_18</name>
    <dbReference type="NCBI Taxonomy" id="1618598"/>
    <lineage>
        <taxon>Bacteria</taxon>
        <taxon>Candidatus Woeseibacteriota</taxon>
    </lineage>
</organism>
<dbReference type="InterPro" id="IPR001599">
    <property type="entry name" value="Macroglobln_a2"/>
</dbReference>
<dbReference type="InterPro" id="IPR002890">
    <property type="entry name" value="MG2"/>
</dbReference>
<reference evidence="7 8" key="1">
    <citation type="journal article" date="2015" name="Nature">
        <title>rRNA introns, odd ribosomes, and small enigmatic genomes across a large radiation of phyla.</title>
        <authorList>
            <person name="Brown C.T."/>
            <person name="Hug L.A."/>
            <person name="Thomas B.C."/>
            <person name="Sharon I."/>
            <person name="Castelle C.J."/>
            <person name="Singh A."/>
            <person name="Wilkins M.J."/>
            <person name="Williams K.H."/>
            <person name="Banfield J.F."/>
        </authorList>
    </citation>
    <scope>NUCLEOTIDE SEQUENCE [LARGE SCALE GENOMIC DNA]</scope>
</reference>
<dbReference type="PATRIC" id="fig|1618598.3.peg.436"/>
<dbReference type="GO" id="GO:0004866">
    <property type="term" value="F:endopeptidase inhibitor activity"/>
    <property type="evidence" value="ECO:0007669"/>
    <property type="project" value="InterPro"/>
</dbReference>
<dbReference type="PROSITE" id="PS50817">
    <property type="entry name" value="INTEIN_N_TER"/>
    <property type="match status" value="1"/>
</dbReference>
<dbReference type="EMBL" id="LCKQ01000016">
    <property type="protein sequence ID" value="KKU03586.1"/>
    <property type="molecule type" value="Genomic_DNA"/>
</dbReference>
<feature type="domain" description="Alpha-2-macroglobulin bait region" evidence="5">
    <location>
        <begin position="640"/>
        <end position="779"/>
    </location>
</feature>
<dbReference type="GO" id="GO:0016539">
    <property type="term" value="P:intein-mediated protein splicing"/>
    <property type="evidence" value="ECO:0007669"/>
    <property type="project" value="InterPro"/>
</dbReference>
<evidence type="ECO:0000256" key="1">
    <source>
        <dbReference type="ARBA" id="ARBA00010556"/>
    </source>
</evidence>
<evidence type="ECO:0000313" key="7">
    <source>
        <dbReference type="EMBL" id="KKU03586.1"/>
    </source>
</evidence>
<dbReference type="SUPFAM" id="SSF49373">
    <property type="entry name" value="Invasin/intimin cell-adhesion fragments"/>
    <property type="match status" value="1"/>
</dbReference>
<accession>A0A0G1M5S1</accession>
<dbReference type="CDD" id="cd02891">
    <property type="entry name" value="A2M_like"/>
    <property type="match status" value="1"/>
</dbReference>
<dbReference type="Pfam" id="PF00207">
    <property type="entry name" value="A2M"/>
    <property type="match status" value="1"/>
</dbReference>
<dbReference type="SMART" id="SM01359">
    <property type="entry name" value="A2M_N_2"/>
    <property type="match status" value="1"/>
</dbReference>
<keyword evidence="3" id="KW-1133">Transmembrane helix</keyword>
<feature type="region of interest" description="Disordered" evidence="2">
    <location>
        <begin position="1665"/>
        <end position="1686"/>
    </location>
</feature>
<name>A0A0G1M5S1_9BACT</name>
<evidence type="ECO:0000259" key="4">
    <source>
        <dbReference type="SMART" id="SM00306"/>
    </source>
</evidence>
<dbReference type="Gene3D" id="2.170.16.10">
    <property type="entry name" value="Hedgehog/Intein (Hint) domain"/>
    <property type="match status" value="1"/>
</dbReference>
<dbReference type="CDD" id="cd00081">
    <property type="entry name" value="Hint"/>
    <property type="match status" value="1"/>
</dbReference>
<dbReference type="Gene3D" id="2.60.40.10">
    <property type="entry name" value="Immunoglobulins"/>
    <property type="match status" value="2"/>
</dbReference>
<feature type="domain" description="Alpha-2-macroglobulin" evidence="6">
    <location>
        <begin position="959"/>
        <end position="1049"/>
    </location>
</feature>
<comment type="similarity">
    <text evidence="1">Belongs to the protease inhibitor I39 (alpha-2-macroglobulin) family. Bacterial alpha-2-macroglobulin subfamily.</text>
</comment>
<dbReference type="InterPro" id="IPR036844">
    <property type="entry name" value="Hint_dom_sf"/>
</dbReference>
<sequence length="1686" mass="186735">MKKTLFFPVLLLATILLSLLNIKLSQNLSTAQGTLPTKQNSETKEVLGLESPEIFISKTDGGYGKGAVVSLSSTADPALILNTYNISGLAQFSLYKASEEVLISYLLHDKDGNTLQKSVDISSLELVSKFEQAITSGTGGTKVSLPIKDALGIWFLQIKIDNFTENVFVIRSNLGTLVKEGDNQFVFWVQDFKTKRSVASANIRLFSLFNEKKEVGNATTDTSGITKASLVPETDIAIVSLGDDKTLVPINLRYMNLNYFYARFQPKSRQTPYFVFSDRPVYKPGDTIYFKAILRDDDDARYSIPKGVFSVKIYGESEQENPVFEKKLQISSDGTIFGEFKTPENIRTGFYTLQVNSSESSDPYFSTGYIYFNIEHFRKPEYSIEVNSDSNEYIAGNKAKITISGNYFFGQPLSNQKIKYRVYSADFFEYEVLTERAFNLGDKYRYGGWYGDKISESSLTLDKEGKGVINLDTALPQEKTKSQVFSIEAELDDGSGNPSFARKNILVYSGEFGIYKTNFSRAGAINNPLNLEFVLSPYKETNVSSVKLTAKPRVTIWTPYQDPNEKYLKYNKEEKDLPAITAITDSNGKATMSFTPTIAGSYTITVLAQDKKGNNISKEFWYWVSKEGEFFSFEGEEDGISVQTDKNKYSPDEVATITITSNTPDRDVFLSFDRGRVNRYQIVSLNGKTKTIKEKILNTDMPNIFAVASSFSNKSLESNSKNIIVSAESQRLETTLKTDKDTYGPGETVTLDVETKTSKGSPISANTAVWAVDKAIFELSDSNLGDVFETFWAERYNTTSVANSLEGINTNPAEGGGGCFGEGTKVLMANGKTKNIEDIKTGDFVLTRSGEKETKLIKAKVKNVHSTEVAGYLIINGKLKVTPNHILWANGGWKNAGSLQSGDILTDSDGKSEKVFAIEWQNGTFKVYNLEVDKYNTYFAEGVWVHNQKGAVREIFKDTAYWNPNIRTDSSGKAQVRFQLPDNLTTWVLALVASTTDTVVGQTLKEIVVTKDVVLRPILPNILREGDEIVLSAIVQNFTDKKHPFEIELKFDSGEVESPTKISAEIEPKKLSQVYWKVKPNKENSAAKLTFSASSTTNKEVSDIIIQEIPVWKFGFFETKGQAGYGPTSFDINLPEKIDPGKSQITLSLSPTIIGSLPSAMKYLIEYPWGCVEQITSRFVPAVVAKNNPGLFSSFLEDKKIDETIRGGITKLYNLQKNEGGWSWWQHGQATPFITSYVVEYLLKAREVGFSIDNQVLERAKNYLENQATKNSKEQEVAIIYGLSLLGSDKGKTVITDFDGLTPDILSLAVMANARNNVTDPSQNGLSKLLSSAKSQGDAIFWEGGGQENFGSIDASTAFAIRAIILANGDRETAAKAAQYLLRNRKSDYWSNTFATAQVIEAITSFVKTGEELAPNYSYKVMLDGEVLRSGSVNSVNKKIEDINIDPQKVKKGDSKLEITLVGEGQIYSTLVSKIFVTDTTAGPENNGLEVKREYVNDRGKGIPLAVGDTVTVNITLSGLSSEEKYGVIEDELPSGMIPINPVFINEQYATEEQKKYYVDPFTDREVTKNGMVLSTFRITPGSQTFSYKARVVSRGVFLAPPAKASLMYAPEINGRTSVHRIELYKEAKISPLRLLTIILSVVAGILVVASIIALITFIKKRKNKIPPTTPPQQTNAALPTQNPAP</sequence>
<feature type="domain" description="Hint" evidence="4">
    <location>
        <begin position="817"/>
        <end position="909"/>
    </location>
</feature>
<dbReference type="SUPFAM" id="SSF51294">
    <property type="entry name" value="Hedgehog/intein (Hint) domain"/>
    <property type="match status" value="1"/>
</dbReference>
<dbReference type="Pfam" id="PF01835">
    <property type="entry name" value="MG2"/>
    <property type="match status" value="1"/>
</dbReference>
<evidence type="ECO:0000256" key="2">
    <source>
        <dbReference type="SAM" id="MobiDB-lite"/>
    </source>
</evidence>
<dbReference type="Pfam" id="PF07703">
    <property type="entry name" value="A2M_BRD"/>
    <property type="match status" value="1"/>
</dbReference>
<keyword evidence="3" id="KW-0812">Transmembrane</keyword>
<dbReference type="Proteomes" id="UP000034086">
    <property type="component" value="Unassembled WGS sequence"/>
</dbReference>
<dbReference type="Pfam" id="PF07591">
    <property type="entry name" value="PT-HINT"/>
    <property type="match status" value="1"/>
</dbReference>
<comment type="caution">
    <text evidence="7">The sequence shown here is derived from an EMBL/GenBank/DDBJ whole genome shotgun (WGS) entry which is preliminary data.</text>
</comment>
<dbReference type="NCBIfam" id="TIGR01443">
    <property type="entry name" value="intein_Cterm"/>
    <property type="match status" value="1"/>
</dbReference>
<dbReference type="Gene3D" id="2.60.40.1930">
    <property type="match status" value="1"/>
</dbReference>
<dbReference type="InterPro" id="IPR008930">
    <property type="entry name" value="Terpenoid_cyclase/PrenylTrfase"/>
</dbReference>
<dbReference type="InterPro" id="IPR041246">
    <property type="entry name" value="Bact_MG10"/>
</dbReference>
<dbReference type="SMART" id="SM00306">
    <property type="entry name" value="HintN"/>
    <property type="match status" value="1"/>
</dbReference>
<dbReference type="InterPro" id="IPR008964">
    <property type="entry name" value="Invasin/intimin_cell_adhesion"/>
</dbReference>
<dbReference type="InterPro" id="IPR030934">
    <property type="entry name" value="Intein_C"/>
</dbReference>
<dbReference type="SMART" id="SM01419">
    <property type="entry name" value="Thiol-ester_cl"/>
    <property type="match status" value="1"/>
</dbReference>
<evidence type="ECO:0000259" key="5">
    <source>
        <dbReference type="SMART" id="SM01359"/>
    </source>
</evidence>
<dbReference type="Pfam" id="PF07678">
    <property type="entry name" value="TED_complement"/>
    <property type="match status" value="1"/>
</dbReference>
<protein>
    <submittedName>
        <fullName evidence="7">Alpha-2-macroglobulin domain protein</fullName>
    </submittedName>
</protein>
<dbReference type="InterPro" id="IPR013783">
    <property type="entry name" value="Ig-like_fold"/>
</dbReference>
<dbReference type="PANTHER" id="PTHR40094">
    <property type="entry name" value="ALPHA-2-MACROGLOBULIN HOMOLOG"/>
    <property type="match status" value="1"/>
</dbReference>
<evidence type="ECO:0000256" key="3">
    <source>
        <dbReference type="SAM" id="Phobius"/>
    </source>
</evidence>
<proteinExistence type="inferred from homology"/>
<dbReference type="Gene3D" id="1.50.10.20">
    <property type="match status" value="2"/>
</dbReference>
<dbReference type="InterPro" id="IPR011626">
    <property type="entry name" value="Alpha-macroglobulin_TED"/>
</dbReference>
<dbReference type="Pfam" id="PF17973">
    <property type="entry name" value="bMG10"/>
    <property type="match status" value="1"/>
</dbReference>
<evidence type="ECO:0000259" key="6">
    <source>
        <dbReference type="SMART" id="SM01360"/>
    </source>
</evidence>
<dbReference type="SUPFAM" id="SSF48239">
    <property type="entry name" value="Terpenoid cyclases/Protein prenyltransferases"/>
    <property type="match status" value="1"/>
</dbReference>
<feature type="compositionally biased region" description="Low complexity" evidence="2">
    <location>
        <begin position="1672"/>
        <end position="1686"/>
    </location>
</feature>
<keyword evidence="3" id="KW-0472">Membrane</keyword>
<dbReference type="GO" id="GO:0005615">
    <property type="term" value="C:extracellular space"/>
    <property type="evidence" value="ECO:0007669"/>
    <property type="project" value="InterPro"/>
</dbReference>
<dbReference type="InterPro" id="IPR011625">
    <property type="entry name" value="A2M_N_BRD"/>
</dbReference>